<reference evidence="1 2" key="1">
    <citation type="journal article" date="2018" name="Int. J. Syst. Evol. Microbiol.">
        <title>Glycomyces paridis sp. nov., isolated from the medicinal plant Paris polyphylla.</title>
        <authorList>
            <person name="Fang X.M."/>
            <person name="Bai J.L."/>
            <person name="Su J."/>
            <person name="Zhao L.L."/>
            <person name="Liu H.Y."/>
            <person name="Ma B.P."/>
            <person name="Zhang Y.Q."/>
            <person name="Yu L.Y."/>
        </authorList>
    </citation>
    <scope>NUCLEOTIDE SEQUENCE [LARGE SCALE GENOMIC DNA]</scope>
    <source>
        <strain evidence="1 2">CPCC 204357</strain>
    </source>
</reference>
<dbReference type="RefSeq" id="WP_136530187.1">
    <property type="nucleotide sequence ID" value="NZ_STGX01000009.1"/>
</dbReference>
<dbReference type="AlphaFoldDB" id="A0A4S8PHZ9"/>
<evidence type="ECO:0000313" key="2">
    <source>
        <dbReference type="Proteomes" id="UP000305792"/>
    </source>
</evidence>
<dbReference type="EMBL" id="STGX01000009">
    <property type="protein sequence ID" value="THV27954.1"/>
    <property type="molecule type" value="Genomic_DNA"/>
</dbReference>
<name>A0A4S8PHZ9_9ACTN</name>
<gene>
    <name evidence="1" type="ORF">E9998_13265</name>
</gene>
<proteinExistence type="predicted"/>
<sequence length="134" mass="14558">MSDTRLLYATDGDADEVERAEEITAAAREGVLVDHRPAPTLRPEVVLELRRYTDPVAGAERWAVIAVFGSETVVDAGTEAAARWEYEQTGDAIGAAIYMGRGELRLRICRALWMSLCTTGSPRPRRAATSAAPP</sequence>
<accession>A0A4S8PHZ9</accession>
<evidence type="ECO:0000313" key="1">
    <source>
        <dbReference type="EMBL" id="THV27954.1"/>
    </source>
</evidence>
<comment type="caution">
    <text evidence="1">The sequence shown here is derived from an EMBL/GenBank/DDBJ whole genome shotgun (WGS) entry which is preliminary data.</text>
</comment>
<protein>
    <submittedName>
        <fullName evidence="1">Uncharacterized protein</fullName>
    </submittedName>
</protein>
<keyword evidence="2" id="KW-1185">Reference proteome</keyword>
<dbReference type="Proteomes" id="UP000305792">
    <property type="component" value="Unassembled WGS sequence"/>
</dbReference>
<organism evidence="1 2">
    <name type="scientific">Glycomyces paridis</name>
    <dbReference type="NCBI Taxonomy" id="2126555"/>
    <lineage>
        <taxon>Bacteria</taxon>
        <taxon>Bacillati</taxon>
        <taxon>Actinomycetota</taxon>
        <taxon>Actinomycetes</taxon>
        <taxon>Glycomycetales</taxon>
        <taxon>Glycomycetaceae</taxon>
        <taxon>Glycomyces</taxon>
    </lineage>
</organism>